<dbReference type="HOGENOM" id="CLU_003433_2_1_6"/>
<sequence length="364" mass="40299">MNQFVAHEGIYMLSHSVGLPLVGAEQAATRAFWQPWQRGDATIWNHWLTEVAAFREQLALLMNTDMANICPQSSLSSAVSKIVYSLPVREGRSVILLSEEDFPSIAFALQKTASLGYQLKFIPADTDTSDLDQWDQQMTADVGLVLVTHVQSNNGRQLPVQQITDLARQKGILSLVDVAQSVGIIPIDLQQWQADFVVGSSVKWIGGGPGAAFLWVDPEIIDQCEPDNVGWFSHEDPFQFDIHHFCYSPDALRFWGGTPSVYPYAVAANSLDQINAVGVDKIRANNILLSEMLIYAIPTSALISPYLEDQRGGTVIVNFGQSQQQIIRRLNACQVHFDSRAKGIRLSPHGCNSVEQIKKVISCF</sequence>
<dbReference type="OrthoDB" id="9764293at2"/>
<keyword evidence="4" id="KW-1185">Reference proteome</keyword>
<gene>
    <name evidence="3" type="ORF">GB2207_02677</name>
</gene>
<evidence type="ECO:0000313" key="4">
    <source>
        <dbReference type="Proteomes" id="UP000005555"/>
    </source>
</evidence>
<dbReference type="InterPro" id="IPR000192">
    <property type="entry name" value="Aminotrans_V_dom"/>
</dbReference>
<dbReference type="AlphaFoldDB" id="Q1YT14"/>
<keyword evidence="1" id="KW-0663">Pyridoxal phosphate</keyword>
<name>Q1YT14_9GAMM</name>
<dbReference type="Proteomes" id="UP000005555">
    <property type="component" value="Unassembled WGS sequence"/>
</dbReference>
<protein>
    <submittedName>
        <fullName evidence="3">Hypothetical kynureninase</fullName>
    </submittedName>
</protein>
<dbReference type="InterPro" id="IPR015421">
    <property type="entry name" value="PyrdxlP-dep_Trfase_major"/>
</dbReference>
<dbReference type="SUPFAM" id="SSF53383">
    <property type="entry name" value="PLP-dependent transferases"/>
    <property type="match status" value="1"/>
</dbReference>
<feature type="domain" description="Aminotransferase class V" evidence="2">
    <location>
        <begin position="46"/>
        <end position="325"/>
    </location>
</feature>
<evidence type="ECO:0000313" key="3">
    <source>
        <dbReference type="EMBL" id="EAS47673.1"/>
    </source>
</evidence>
<dbReference type="Gene3D" id="3.40.640.10">
    <property type="entry name" value="Type I PLP-dependent aspartate aminotransferase-like (Major domain)"/>
    <property type="match status" value="1"/>
</dbReference>
<dbReference type="Gene3D" id="3.90.1150.10">
    <property type="entry name" value="Aspartate Aminotransferase, domain 1"/>
    <property type="match status" value="1"/>
</dbReference>
<comment type="caution">
    <text evidence="3">The sequence shown here is derived from an EMBL/GenBank/DDBJ whole genome shotgun (WGS) entry which is preliminary data.</text>
</comment>
<proteinExistence type="predicted"/>
<dbReference type="STRING" id="314287.GB2207_02677"/>
<dbReference type="eggNOG" id="COG0520">
    <property type="taxonomic scope" value="Bacteria"/>
</dbReference>
<organism evidence="3 4">
    <name type="scientific">gamma proteobacterium HTCC2207</name>
    <dbReference type="NCBI Taxonomy" id="314287"/>
    <lineage>
        <taxon>Bacteria</taxon>
        <taxon>Pseudomonadati</taxon>
        <taxon>Pseudomonadota</taxon>
        <taxon>Gammaproteobacteria</taxon>
        <taxon>Cellvibrionales</taxon>
        <taxon>Porticoccaceae</taxon>
        <taxon>SAR92 clade</taxon>
    </lineage>
</organism>
<dbReference type="PANTHER" id="PTHR43586:SF4">
    <property type="entry name" value="ISOPENICILLIN N EPIMERASE"/>
    <property type="match status" value="1"/>
</dbReference>
<evidence type="ECO:0000256" key="1">
    <source>
        <dbReference type="ARBA" id="ARBA00022898"/>
    </source>
</evidence>
<accession>Q1YT14</accession>
<dbReference type="Pfam" id="PF00266">
    <property type="entry name" value="Aminotran_5"/>
    <property type="match status" value="1"/>
</dbReference>
<dbReference type="PANTHER" id="PTHR43586">
    <property type="entry name" value="CYSTEINE DESULFURASE"/>
    <property type="match status" value="1"/>
</dbReference>
<reference evidence="3 4" key="1">
    <citation type="submission" date="2006-03" db="EMBL/GenBank/DDBJ databases">
        <authorList>
            <person name="Giovannoni S.J."/>
            <person name="Cho J.-C."/>
            <person name="Ferriera S."/>
            <person name="Johnson J."/>
            <person name="Kravitz S."/>
            <person name="Halpern A."/>
            <person name="Remington K."/>
            <person name="Beeson K."/>
            <person name="Tran B."/>
            <person name="Rogers Y.-H."/>
            <person name="Friedman R."/>
            <person name="Venter J.C."/>
        </authorList>
    </citation>
    <scope>NUCLEOTIDE SEQUENCE [LARGE SCALE GENOMIC DNA]</scope>
    <source>
        <strain evidence="3 4">HTCC2207</strain>
    </source>
</reference>
<evidence type="ECO:0000259" key="2">
    <source>
        <dbReference type="Pfam" id="PF00266"/>
    </source>
</evidence>
<dbReference type="InterPro" id="IPR015424">
    <property type="entry name" value="PyrdxlP-dep_Trfase"/>
</dbReference>
<dbReference type="InterPro" id="IPR015422">
    <property type="entry name" value="PyrdxlP-dep_Trfase_small"/>
</dbReference>
<dbReference type="EMBL" id="AAPI01000002">
    <property type="protein sequence ID" value="EAS47673.1"/>
    <property type="molecule type" value="Genomic_DNA"/>
</dbReference>